<proteinExistence type="predicted"/>
<organism evidence="2 3">
    <name type="scientific">Bradyrhizobium jicamae</name>
    <dbReference type="NCBI Taxonomy" id="280332"/>
    <lineage>
        <taxon>Bacteria</taxon>
        <taxon>Pseudomonadati</taxon>
        <taxon>Pseudomonadota</taxon>
        <taxon>Alphaproteobacteria</taxon>
        <taxon>Hyphomicrobiales</taxon>
        <taxon>Nitrobacteraceae</taxon>
        <taxon>Bradyrhizobium</taxon>
    </lineage>
</organism>
<dbReference type="Proteomes" id="UP000050863">
    <property type="component" value="Unassembled WGS sequence"/>
</dbReference>
<gene>
    <name evidence="2" type="ORF">CQ12_38845</name>
</gene>
<evidence type="ECO:0000313" key="2">
    <source>
        <dbReference type="EMBL" id="KRR09695.1"/>
    </source>
</evidence>
<accession>A0A0R3LVM4</accession>
<keyword evidence="3" id="KW-1185">Reference proteome</keyword>
<dbReference type="RefSeq" id="WP_057835390.1">
    <property type="nucleotide sequence ID" value="NZ_LLXZ01000070.1"/>
</dbReference>
<evidence type="ECO:0000313" key="3">
    <source>
        <dbReference type="Proteomes" id="UP000050863"/>
    </source>
</evidence>
<dbReference type="EMBL" id="LLXZ01000070">
    <property type="protein sequence ID" value="KRR09695.1"/>
    <property type="molecule type" value="Genomic_DNA"/>
</dbReference>
<sequence length="88" mass="10100">MTMLTSIQTSTTRPFALRAAVRLAHLRRFINRFFAGVIARHEAHAVRAALYQLDDRELRDIGICRGEIESSLEDLAQTRARLQQPGWH</sequence>
<reference evidence="2 3" key="1">
    <citation type="submission" date="2014-03" db="EMBL/GenBank/DDBJ databases">
        <title>Bradyrhizobium valentinum sp. nov., isolated from effective nodules of Lupinus mariae-josephae, a lupine endemic of basic-lime soils in Eastern Spain.</title>
        <authorList>
            <person name="Duran D."/>
            <person name="Rey L."/>
            <person name="Navarro A."/>
            <person name="Busquets A."/>
            <person name="Imperial J."/>
            <person name="Ruiz-Argueso T."/>
        </authorList>
    </citation>
    <scope>NUCLEOTIDE SEQUENCE [LARGE SCALE GENOMIC DNA]</scope>
    <source>
        <strain evidence="2 3">PAC68</strain>
    </source>
</reference>
<comment type="caution">
    <text evidence="2">The sequence shown here is derived from an EMBL/GenBank/DDBJ whole genome shotgun (WGS) entry which is preliminary data.</text>
</comment>
<protein>
    <recommendedName>
        <fullName evidence="1">YjiS-like domain-containing protein</fullName>
    </recommendedName>
</protein>
<dbReference type="AlphaFoldDB" id="A0A0R3LVM4"/>
<evidence type="ECO:0000259" key="1">
    <source>
        <dbReference type="Pfam" id="PF06568"/>
    </source>
</evidence>
<name>A0A0R3LVM4_9BRAD</name>
<dbReference type="Pfam" id="PF06568">
    <property type="entry name" value="YjiS-like"/>
    <property type="match status" value="1"/>
</dbReference>
<dbReference type="InterPro" id="IPR009506">
    <property type="entry name" value="YjiS-like"/>
</dbReference>
<feature type="domain" description="YjiS-like" evidence="1">
    <location>
        <begin position="39"/>
        <end position="69"/>
    </location>
</feature>